<sequence>LIRISLFLSLCLQLAVLLICCISFSRAEELEAKPTDDKAEPVATTKLTPSVEEPKSKTEKRDSSDQTGTVFIGSPSKETSFRPVYPAASYYETPAESDSIFEPTTVRYTAADAAPQHQHQPQQQQQQHVAPPHRFSYAASPQVELYQRAIGKAPSAMSGPIYNYVEAEPSMYERFVPQQYQLGATAAAPHQLSLSPGHRVQYIIAIPLSYMRQLQQQLSGNLLHASPTPSSSSSSSSTTTSSSTTSTTSTAAPPSTPEAALAAGSHPILQLLGPLARDHQGLYRPYYQSDVASAPAVAGPTPASPYAQQYLQIPASVLLAATQQLQQHHQQHQQQLQLQQQQQSPSPSPSQSPSQSQVQTQYLKAAPTTAASTLYQPFVYQPQLQLPRLYPAASMIYAEQPLAQHSTLYGESTYPLAQQQHQHQHQPQQHHHQSHHQPLQQQQQQQHHHHQHHQQQQQQQQGRLVRLGPKHGQHKYAAVPLAATAAAVPAATATTTTTTTAATLVLPTAATATHEAVQQQQQQPIVHYNPIYVQAPSEQQPQQQHQFAILPRFSNNNPKASYNLGHESAPPIHVVRLSAASQPLQSQSPPQLQPQPIHHYHHYQPLMAAPQPHQALYQPHALPLANYIEEQPQQQQQQGGGQVSPALIPYFSHPGAVHYGTHLYHPASVAAAAAATGAKQQQMQQQQQQQQQRQAAEASATSGRLAADSGAKQPTAATNIVKYP</sequence>
<feature type="region of interest" description="Disordered" evidence="1">
    <location>
        <begin position="329"/>
        <end position="363"/>
    </location>
</feature>
<gene>
    <name evidence="3" type="ORF">KR093_006192</name>
</gene>
<feature type="chain" id="PRO_5041963072" evidence="2">
    <location>
        <begin position="28"/>
        <end position="724"/>
    </location>
</feature>
<dbReference type="Proteomes" id="UP001200034">
    <property type="component" value="Unassembled WGS sequence"/>
</dbReference>
<keyword evidence="4" id="KW-1185">Reference proteome</keyword>
<feature type="compositionally biased region" description="Low complexity" evidence="1">
    <location>
        <begin position="436"/>
        <end position="445"/>
    </location>
</feature>
<feature type="region of interest" description="Disordered" evidence="1">
    <location>
        <begin position="417"/>
        <end position="463"/>
    </location>
</feature>
<feature type="region of interest" description="Disordered" evidence="1">
    <location>
        <begin position="32"/>
        <end position="75"/>
    </location>
</feature>
<feature type="non-terminal residue" evidence="3">
    <location>
        <position position="724"/>
    </location>
</feature>
<reference evidence="3" key="1">
    <citation type="journal article" date="2021" name="Mol. Ecol. Resour.">
        <title>Phylogenomic analyses of the genus Drosophila reveals genomic signals of climate adaptation.</title>
        <authorList>
            <person name="Li F."/>
            <person name="Rane R.V."/>
            <person name="Luria V."/>
            <person name="Xiong Z."/>
            <person name="Chen J."/>
            <person name="Li Z."/>
            <person name="Catullo R.A."/>
            <person name="Griffin P.C."/>
            <person name="Schiffer M."/>
            <person name="Pearce S."/>
            <person name="Lee S.F."/>
            <person name="McElroy K."/>
            <person name="Stocker A."/>
            <person name="Shirriffs J."/>
            <person name="Cockerell F."/>
            <person name="Coppin C."/>
            <person name="Sgro C.M."/>
            <person name="Karger A."/>
            <person name="Cain J.W."/>
            <person name="Weber J.A."/>
            <person name="Santpere G."/>
            <person name="Kirschner M.W."/>
            <person name="Hoffmann A.A."/>
            <person name="Oakeshott J.G."/>
            <person name="Zhang G."/>
        </authorList>
    </citation>
    <scope>NUCLEOTIDE SEQUENCE</scope>
    <source>
        <strain evidence="3">BGI-SZ-2011g</strain>
    </source>
</reference>
<feature type="region of interest" description="Disordered" evidence="1">
    <location>
        <begin position="680"/>
        <end position="724"/>
    </location>
</feature>
<dbReference type="AlphaFoldDB" id="A0AAD4KD91"/>
<organism evidence="3 4">
    <name type="scientific">Drosophila rubida</name>
    <dbReference type="NCBI Taxonomy" id="30044"/>
    <lineage>
        <taxon>Eukaryota</taxon>
        <taxon>Metazoa</taxon>
        <taxon>Ecdysozoa</taxon>
        <taxon>Arthropoda</taxon>
        <taxon>Hexapoda</taxon>
        <taxon>Insecta</taxon>
        <taxon>Pterygota</taxon>
        <taxon>Neoptera</taxon>
        <taxon>Endopterygota</taxon>
        <taxon>Diptera</taxon>
        <taxon>Brachycera</taxon>
        <taxon>Muscomorpha</taxon>
        <taxon>Ephydroidea</taxon>
        <taxon>Drosophilidae</taxon>
        <taxon>Drosophila</taxon>
    </lineage>
</organism>
<accession>A0AAD4KD91</accession>
<evidence type="ECO:0000313" key="3">
    <source>
        <dbReference type="EMBL" id="KAH8387305.1"/>
    </source>
</evidence>
<protein>
    <submittedName>
        <fullName evidence="3">Uncharacterized protein</fullName>
    </submittedName>
</protein>
<evidence type="ECO:0000313" key="4">
    <source>
        <dbReference type="Proteomes" id="UP001200034"/>
    </source>
</evidence>
<feature type="compositionally biased region" description="Low complexity" evidence="1">
    <location>
        <begin position="225"/>
        <end position="253"/>
    </location>
</feature>
<proteinExistence type="predicted"/>
<feature type="compositionally biased region" description="Low complexity" evidence="1">
    <location>
        <begin position="329"/>
        <end position="357"/>
    </location>
</feature>
<evidence type="ECO:0000256" key="1">
    <source>
        <dbReference type="SAM" id="MobiDB-lite"/>
    </source>
</evidence>
<feature type="region of interest" description="Disordered" evidence="1">
    <location>
        <begin position="222"/>
        <end position="260"/>
    </location>
</feature>
<evidence type="ECO:0000256" key="2">
    <source>
        <dbReference type="SAM" id="SignalP"/>
    </source>
</evidence>
<name>A0AAD4KD91_9MUSC</name>
<comment type="caution">
    <text evidence="3">The sequence shown here is derived from an EMBL/GenBank/DDBJ whole genome shotgun (WGS) entry which is preliminary data.</text>
</comment>
<feature type="signal peptide" evidence="2">
    <location>
        <begin position="1"/>
        <end position="27"/>
    </location>
</feature>
<dbReference type="EMBL" id="JAJJHW010000095">
    <property type="protein sequence ID" value="KAH8387305.1"/>
    <property type="molecule type" value="Genomic_DNA"/>
</dbReference>
<feature type="compositionally biased region" description="Basic and acidic residues" evidence="1">
    <location>
        <begin position="52"/>
        <end position="64"/>
    </location>
</feature>
<feature type="region of interest" description="Disordered" evidence="1">
    <location>
        <begin position="112"/>
        <end position="132"/>
    </location>
</feature>
<keyword evidence="2" id="KW-0732">Signal</keyword>
<feature type="compositionally biased region" description="Low complexity" evidence="1">
    <location>
        <begin position="680"/>
        <end position="700"/>
    </location>
</feature>
<feature type="compositionally biased region" description="Basic residues" evidence="1">
    <location>
        <begin position="422"/>
        <end position="435"/>
    </location>
</feature>